<comment type="caution">
    <text evidence="5">The sequence shown here is derived from an EMBL/GenBank/DDBJ whole genome shotgun (WGS) entry which is preliminary data.</text>
</comment>
<dbReference type="SUPFAM" id="SSF46689">
    <property type="entry name" value="Homeodomain-like"/>
    <property type="match status" value="2"/>
</dbReference>
<dbReference type="InterPro" id="IPR009057">
    <property type="entry name" value="Homeodomain-like_sf"/>
</dbReference>
<evidence type="ECO:0000256" key="3">
    <source>
        <dbReference type="ARBA" id="ARBA00023163"/>
    </source>
</evidence>
<dbReference type="InterPro" id="IPR018060">
    <property type="entry name" value="HTH_AraC"/>
</dbReference>
<proteinExistence type="predicted"/>
<dbReference type="Proteomes" id="UP000295499">
    <property type="component" value="Unassembled WGS sequence"/>
</dbReference>
<accession>A0A4R6IQE4</accession>
<sequence length="271" mass="31471">MEFTKIKPHPDLADFIECYWMMYSDDPIPVVEKIIPDGFTEIIFNYRDVYRSKISGAWQLQSPNLLAGQLRTFFYLQNTGTTGSIAIKLKPAALTQIFGLNMEEYLDKIVDLDTFPNPELGELKEKIRFLYSIDYSKKKPFVKQVLDEFFSGVIKPETENPLRAPLELIFSSNGMVPVSEMALAAGVSERQLERLFKKHIGLSPKYYARIIRFNYIFQLIQGKKSSWAEVVYQSGYYDQSHFIRNFKAFTGEDPSSYFFEEKNIANFFLNK</sequence>
<dbReference type="GO" id="GO:0043565">
    <property type="term" value="F:sequence-specific DNA binding"/>
    <property type="evidence" value="ECO:0007669"/>
    <property type="project" value="InterPro"/>
</dbReference>
<dbReference type="InterPro" id="IPR050204">
    <property type="entry name" value="AraC_XylS_family_regulators"/>
</dbReference>
<evidence type="ECO:0000259" key="4">
    <source>
        <dbReference type="PROSITE" id="PS01124"/>
    </source>
</evidence>
<dbReference type="PANTHER" id="PTHR46796:SF13">
    <property type="entry name" value="HTH-TYPE TRANSCRIPTIONAL ACTIVATOR RHAS"/>
    <property type="match status" value="1"/>
</dbReference>
<dbReference type="GO" id="GO:0003700">
    <property type="term" value="F:DNA-binding transcription factor activity"/>
    <property type="evidence" value="ECO:0007669"/>
    <property type="project" value="InterPro"/>
</dbReference>
<keyword evidence="3" id="KW-0804">Transcription</keyword>
<dbReference type="OrthoDB" id="323290at2"/>
<dbReference type="EMBL" id="SNWM01000001">
    <property type="protein sequence ID" value="TDO24574.1"/>
    <property type="molecule type" value="Genomic_DNA"/>
</dbReference>
<evidence type="ECO:0000256" key="2">
    <source>
        <dbReference type="ARBA" id="ARBA00023125"/>
    </source>
</evidence>
<feature type="domain" description="HTH araC/xylS-type" evidence="4">
    <location>
        <begin position="160"/>
        <end position="260"/>
    </location>
</feature>
<gene>
    <name evidence="5" type="ORF">CLV32_0863</name>
</gene>
<evidence type="ECO:0000256" key="1">
    <source>
        <dbReference type="ARBA" id="ARBA00023015"/>
    </source>
</evidence>
<keyword evidence="1" id="KW-0805">Transcription regulation</keyword>
<dbReference type="SMART" id="SM00342">
    <property type="entry name" value="HTH_ARAC"/>
    <property type="match status" value="1"/>
</dbReference>
<dbReference type="Pfam" id="PF12833">
    <property type="entry name" value="HTH_18"/>
    <property type="match status" value="1"/>
</dbReference>
<dbReference type="Pfam" id="PF20240">
    <property type="entry name" value="DUF6597"/>
    <property type="match status" value="1"/>
</dbReference>
<reference evidence="5 6" key="1">
    <citation type="submission" date="2019-03" db="EMBL/GenBank/DDBJ databases">
        <title>Genomic Encyclopedia of Archaeal and Bacterial Type Strains, Phase II (KMG-II): from individual species to whole genera.</title>
        <authorList>
            <person name="Goeker M."/>
        </authorList>
    </citation>
    <scope>NUCLEOTIDE SEQUENCE [LARGE SCALE GENOMIC DNA]</scope>
    <source>
        <strain evidence="5 6">DSM 19034</strain>
    </source>
</reference>
<dbReference type="Gene3D" id="1.10.10.60">
    <property type="entry name" value="Homeodomain-like"/>
    <property type="match status" value="1"/>
</dbReference>
<organism evidence="5 6">
    <name type="scientific">Pedobacter duraquae</name>
    <dbReference type="NCBI Taxonomy" id="425511"/>
    <lineage>
        <taxon>Bacteria</taxon>
        <taxon>Pseudomonadati</taxon>
        <taxon>Bacteroidota</taxon>
        <taxon>Sphingobacteriia</taxon>
        <taxon>Sphingobacteriales</taxon>
        <taxon>Sphingobacteriaceae</taxon>
        <taxon>Pedobacter</taxon>
    </lineage>
</organism>
<dbReference type="PROSITE" id="PS01124">
    <property type="entry name" value="HTH_ARAC_FAMILY_2"/>
    <property type="match status" value="1"/>
</dbReference>
<dbReference type="AlphaFoldDB" id="A0A4R6IQE4"/>
<dbReference type="PANTHER" id="PTHR46796">
    <property type="entry name" value="HTH-TYPE TRANSCRIPTIONAL ACTIVATOR RHAS-RELATED"/>
    <property type="match status" value="1"/>
</dbReference>
<protein>
    <submittedName>
        <fullName evidence="5">Helix-turn-helix protein</fullName>
    </submittedName>
</protein>
<evidence type="ECO:0000313" key="6">
    <source>
        <dbReference type="Proteomes" id="UP000295499"/>
    </source>
</evidence>
<dbReference type="InterPro" id="IPR046532">
    <property type="entry name" value="DUF6597"/>
</dbReference>
<name>A0A4R6IQE4_9SPHI</name>
<dbReference type="RefSeq" id="WP_133552679.1">
    <property type="nucleotide sequence ID" value="NZ_SNWM01000001.1"/>
</dbReference>
<keyword evidence="6" id="KW-1185">Reference proteome</keyword>
<evidence type="ECO:0000313" key="5">
    <source>
        <dbReference type="EMBL" id="TDO24574.1"/>
    </source>
</evidence>
<keyword evidence="2" id="KW-0238">DNA-binding</keyword>